<dbReference type="OrthoDB" id="9802003at2"/>
<dbReference type="SUPFAM" id="SSF143120">
    <property type="entry name" value="YefM-like"/>
    <property type="match status" value="1"/>
</dbReference>
<keyword evidence="4" id="KW-1185">Reference proteome</keyword>
<organism evidence="3 4">
    <name type="scientific">Duganella radicis</name>
    <dbReference type="NCBI Taxonomy" id="551988"/>
    <lineage>
        <taxon>Bacteria</taxon>
        <taxon>Pseudomonadati</taxon>
        <taxon>Pseudomonadota</taxon>
        <taxon>Betaproteobacteria</taxon>
        <taxon>Burkholderiales</taxon>
        <taxon>Oxalobacteraceae</taxon>
        <taxon>Telluria group</taxon>
        <taxon>Duganella</taxon>
    </lineage>
</organism>
<proteinExistence type="inferred from homology"/>
<dbReference type="EMBL" id="WNKY01000020">
    <property type="protein sequence ID" value="MTV39461.1"/>
    <property type="molecule type" value="Genomic_DNA"/>
</dbReference>
<name>A0A6L6PLF5_9BURK</name>
<dbReference type="Proteomes" id="UP000475582">
    <property type="component" value="Unassembled WGS sequence"/>
</dbReference>
<dbReference type="RefSeq" id="WP_155465171.1">
    <property type="nucleotide sequence ID" value="NZ_WNKY01000020.1"/>
</dbReference>
<dbReference type="AlphaFoldDB" id="A0A6L6PLF5"/>
<dbReference type="Gene3D" id="6.10.250.330">
    <property type="match status" value="1"/>
</dbReference>
<comment type="function">
    <text evidence="2">Antitoxin component of a type II toxin-antitoxin (TA) system.</text>
</comment>
<accession>A0A6L6PLF5</accession>
<dbReference type="InterPro" id="IPR036165">
    <property type="entry name" value="YefM-like_sf"/>
</dbReference>
<evidence type="ECO:0000256" key="2">
    <source>
        <dbReference type="RuleBase" id="RU362080"/>
    </source>
</evidence>
<dbReference type="Pfam" id="PF02604">
    <property type="entry name" value="PhdYeFM_antitox"/>
    <property type="match status" value="1"/>
</dbReference>
<comment type="caution">
    <text evidence="3">The sequence shown here is derived from an EMBL/GenBank/DDBJ whole genome shotgun (WGS) entry which is preliminary data.</text>
</comment>
<evidence type="ECO:0000313" key="3">
    <source>
        <dbReference type="EMBL" id="MTV39461.1"/>
    </source>
</evidence>
<gene>
    <name evidence="3" type="ORF">GM676_17990</name>
</gene>
<evidence type="ECO:0000313" key="4">
    <source>
        <dbReference type="Proteomes" id="UP000475582"/>
    </source>
</evidence>
<evidence type="ECO:0000256" key="1">
    <source>
        <dbReference type="ARBA" id="ARBA00009981"/>
    </source>
</evidence>
<dbReference type="InterPro" id="IPR006442">
    <property type="entry name" value="Antitoxin_Phd/YefM"/>
</dbReference>
<comment type="similarity">
    <text evidence="1 2">Belongs to the phD/YefM antitoxin family.</text>
</comment>
<protein>
    <recommendedName>
        <fullName evidence="2">Antitoxin</fullName>
    </recommendedName>
</protein>
<sequence>MKTIQFSEIGNDLNALLECVAGIKDGLKVMRADGSAFVMMTNETYRSLRETAYLLSSPANAARLAQSLAELRAGQVSSHELIEASDSDAQSPVHK</sequence>
<reference evidence="3 4" key="1">
    <citation type="submission" date="2019-11" db="EMBL/GenBank/DDBJ databases">
        <title>Type strains purchased from KCTC, JCM and DSMZ.</title>
        <authorList>
            <person name="Lu H."/>
        </authorList>
    </citation>
    <scope>NUCLEOTIDE SEQUENCE [LARGE SCALE GENOMIC DNA]</scope>
    <source>
        <strain evidence="3 4">KCTC 22382</strain>
    </source>
</reference>